<organism evidence="3 4">
    <name type="scientific">Streptomyces spiramenti</name>
    <dbReference type="NCBI Taxonomy" id="2720606"/>
    <lineage>
        <taxon>Bacteria</taxon>
        <taxon>Bacillati</taxon>
        <taxon>Actinomycetota</taxon>
        <taxon>Actinomycetes</taxon>
        <taxon>Kitasatosporales</taxon>
        <taxon>Streptomycetaceae</taxon>
        <taxon>Streptomyces</taxon>
    </lineage>
</organism>
<reference evidence="3 4" key="1">
    <citation type="submission" date="2020-03" db="EMBL/GenBank/DDBJ databases">
        <title>Draft genome of Streptomyces sp. ventii, isolated from the Axial Seamount in the Pacific Ocean, and resequencing of the two type strains Streptomyces lonarensis strain NCL 716 and Streptomyces bohaiensis strain 11A07.</title>
        <authorList>
            <person name="Loughran R.M."/>
            <person name="Pfannmuller K.M."/>
            <person name="Wasson B.J."/>
            <person name="Deadmond M.C."/>
            <person name="Paddock B.E."/>
            <person name="Koyack M.J."/>
            <person name="Gallegos D.A."/>
            <person name="Mitchell E.A."/>
            <person name="Ushijima B."/>
            <person name="Saw J.H."/>
            <person name="Mcphail K.L."/>
            <person name="Videau P."/>
        </authorList>
    </citation>
    <scope>NUCLEOTIDE SEQUENCE [LARGE SCALE GENOMIC DNA]</scope>
    <source>
        <strain evidence="4">5675061</strain>
    </source>
</reference>
<feature type="transmembrane region" description="Helical" evidence="2">
    <location>
        <begin position="85"/>
        <end position="104"/>
    </location>
</feature>
<evidence type="ECO:0008006" key="5">
    <source>
        <dbReference type="Google" id="ProtNLM"/>
    </source>
</evidence>
<dbReference type="EMBL" id="JAAVJB010000047">
    <property type="protein sequence ID" value="NJP66350.1"/>
    <property type="molecule type" value="Genomic_DNA"/>
</dbReference>
<keyword evidence="2" id="KW-0812">Transmembrane</keyword>
<gene>
    <name evidence="3" type="ORF">HCJ92_08625</name>
</gene>
<evidence type="ECO:0000256" key="2">
    <source>
        <dbReference type="SAM" id="Phobius"/>
    </source>
</evidence>
<proteinExistence type="predicted"/>
<evidence type="ECO:0000313" key="4">
    <source>
        <dbReference type="Proteomes" id="UP000746503"/>
    </source>
</evidence>
<dbReference type="RefSeq" id="WP_167932876.1">
    <property type="nucleotide sequence ID" value="NZ_JAAVJB010000047.1"/>
</dbReference>
<feature type="transmembrane region" description="Helical" evidence="2">
    <location>
        <begin position="110"/>
        <end position="131"/>
    </location>
</feature>
<feature type="transmembrane region" description="Helical" evidence="2">
    <location>
        <begin position="171"/>
        <end position="189"/>
    </location>
</feature>
<evidence type="ECO:0000313" key="3">
    <source>
        <dbReference type="EMBL" id="NJP66350.1"/>
    </source>
</evidence>
<evidence type="ECO:0000256" key="1">
    <source>
        <dbReference type="SAM" id="MobiDB-lite"/>
    </source>
</evidence>
<dbReference type="Proteomes" id="UP000746503">
    <property type="component" value="Unassembled WGS sequence"/>
</dbReference>
<keyword evidence="4" id="KW-1185">Reference proteome</keyword>
<keyword evidence="2" id="KW-0472">Membrane</keyword>
<comment type="caution">
    <text evidence="3">The sequence shown here is derived from an EMBL/GenBank/DDBJ whole genome shotgun (WGS) entry which is preliminary data.</text>
</comment>
<sequence>MTDTDSRWEARLRLALADRGVGYKVADEVMEEVGQHCAASGESPEEAFGKPDEYAVAVVRDRIPDAVRAERRWDAMSFQDHVDGALILTGWWAMVAGLILWLTAGFMMPLTWGGLVGAVLVLLAAFTASLGYSFSGTRLPSGLAWIGGGLGLATAAALAFTLLPATELGRVPALLLSAVGAASFAWGFLREHDDKPHGAPGDRSGGAEAEDRPPLGREEWLRELPRLLKELHGLPSARAKEITEDVARHVRETGGEPEEEFGPVHRYALQVTDGEPAPLQRWWLRSGVSSAGLLLAVSLGGFVLHFSVLTASTWVLIGASLMLVLALVLFVVELAEHREEQAKK</sequence>
<accession>A0ABX1APZ9</accession>
<feature type="region of interest" description="Disordered" evidence="1">
    <location>
        <begin position="195"/>
        <end position="215"/>
    </location>
</feature>
<feature type="transmembrane region" description="Helical" evidence="2">
    <location>
        <begin position="288"/>
        <end position="308"/>
    </location>
</feature>
<protein>
    <recommendedName>
        <fullName evidence="5">DUF1707 domain-containing protein</fullName>
    </recommendedName>
</protein>
<name>A0ABX1APZ9_9ACTN</name>
<keyword evidence="2" id="KW-1133">Transmembrane helix</keyword>
<feature type="transmembrane region" description="Helical" evidence="2">
    <location>
        <begin position="314"/>
        <end position="335"/>
    </location>
</feature>
<feature type="transmembrane region" description="Helical" evidence="2">
    <location>
        <begin position="143"/>
        <end position="165"/>
    </location>
</feature>